<dbReference type="Pfam" id="PF08346">
    <property type="entry name" value="AntA"/>
    <property type="match status" value="1"/>
</dbReference>
<feature type="domain" description="KilA/APSES-type HTH DNA-binding" evidence="1">
    <location>
        <begin position="29"/>
        <end position="116"/>
    </location>
</feature>
<evidence type="ECO:0008006" key="4">
    <source>
        <dbReference type="Google" id="ProtNLM"/>
    </source>
</evidence>
<dbReference type="PANTHER" id="PTHR36180:SF1">
    <property type="entry name" value="ANTA_ANTB ANTIREPRESSOR DOMAIN-CONTAINING PROTEIN"/>
    <property type="match status" value="1"/>
</dbReference>
<dbReference type="InterPro" id="IPR018004">
    <property type="entry name" value="KilA/APSES_HTH"/>
</dbReference>
<evidence type="ECO:0000259" key="2">
    <source>
        <dbReference type="Pfam" id="PF08346"/>
    </source>
</evidence>
<dbReference type="AlphaFoldDB" id="E6QWC4"/>
<dbReference type="Pfam" id="PF04383">
    <property type="entry name" value="KilA-N"/>
    <property type="match status" value="1"/>
</dbReference>
<sequence length="376" mass="42170">MSKPNEVARCAAVRQTGRVKITVPAMVSDDVPIMQDAEGRYRLNDVKTAAKPHKSQRTNSVSTYLRRKATQKLITAIRNQDTTMPDPTTTFDGWGGGTFVCKELVLDYAWGISQAFFEAVQLALKEEQQITHFNSTTQEQKNMKQENTSTQNTNGLIPVFSGTMHGQVVQLCNARDLHAFLQVGKDFSNWVKDRIKKYGFIEGDDFAISCSPNLASSNNQGLSNLKAGANRSDYHLTLDTAKEIAMVENNEQGRLARRYFIECEKKLTQATAPSLPSPQSENALPYDIEKACDFRSWKLSNEYHQHTMLLIGDAARQNDEQVMSESSFLIKRRLYERLVTLAKAQLGKKSPESSITDLVLSWQPQALQSLDVSALH</sequence>
<protein>
    <recommendedName>
        <fullName evidence="4">AntA/AntB antirepressor</fullName>
    </recommendedName>
</protein>
<comment type="caution">
    <text evidence="3">The sequence shown here is derived from an EMBL/GenBank/DDBJ whole genome shotgun (WGS) entry which is preliminary data.</text>
</comment>
<proteinExistence type="predicted"/>
<reference evidence="3" key="1">
    <citation type="submission" date="2009-10" db="EMBL/GenBank/DDBJ databases">
        <title>Diversity of trophic interactions inside an arsenic-rich microbial ecosystem.</title>
        <authorList>
            <person name="Bertin P.N."/>
            <person name="Heinrich-Salmeron A."/>
            <person name="Pelletier E."/>
            <person name="Goulhen-Chollet F."/>
            <person name="Arsene-Ploetze F."/>
            <person name="Gallien S."/>
            <person name="Calteau A."/>
            <person name="Vallenet D."/>
            <person name="Casiot C."/>
            <person name="Chane-Woon-Ming B."/>
            <person name="Giloteaux L."/>
            <person name="Barakat M."/>
            <person name="Bonnefoy V."/>
            <person name="Bruneel O."/>
            <person name="Chandler M."/>
            <person name="Cleiss J."/>
            <person name="Duran R."/>
            <person name="Elbaz-Poulichet F."/>
            <person name="Fonknechten N."/>
            <person name="Lauga B."/>
            <person name="Mornico D."/>
            <person name="Ortet P."/>
            <person name="Schaeffer C."/>
            <person name="Siguier P."/>
            <person name="Alexander Thil Smith A."/>
            <person name="Van Dorsselaer A."/>
            <person name="Weissenbach J."/>
            <person name="Medigue C."/>
            <person name="Le Paslier D."/>
        </authorList>
    </citation>
    <scope>NUCLEOTIDE SEQUENCE</scope>
</reference>
<organism evidence="3">
    <name type="scientific">mine drainage metagenome</name>
    <dbReference type="NCBI Taxonomy" id="410659"/>
    <lineage>
        <taxon>unclassified sequences</taxon>
        <taxon>metagenomes</taxon>
        <taxon>ecological metagenomes</taxon>
    </lineage>
</organism>
<accession>E6QWC4</accession>
<dbReference type="InterPro" id="IPR013557">
    <property type="entry name" value="AntA/B_antirep"/>
</dbReference>
<dbReference type="PANTHER" id="PTHR36180">
    <property type="entry name" value="DNA-BINDING PROTEIN-RELATED-RELATED"/>
    <property type="match status" value="1"/>
</dbReference>
<feature type="domain" description="AntA/AntB antirepressor" evidence="2">
    <location>
        <begin position="172"/>
        <end position="250"/>
    </location>
</feature>
<dbReference type="EMBL" id="CABR01000150">
    <property type="protein sequence ID" value="CBI11547.1"/>
    <property type="molecule type" value="Genomic_DNA"/>
</dbReference>
<name>E6QWC4_9ZZZZ</name>
<gene>
    <name evidence="3" type="ORF">CARN7_2380</name>
</gene>
<evidence type="ECO:0000259" key="1">
    <source>
        <dbReference type="Pfam" id="PF04383"/>
    </source>
</evidence>
<evidence type="ECO:0000313" key="3">
    <source>
        <dbReference type="EMBL" id="CBI11547.1"/>
    </source>
</evidence>